<feature type="coiled-coil region" evidence="1">
    <location>
        <begin position="113"/>
        <end position="190"/>
    </location>
</feature>
<dbReference type="EMBL" id="SMAF01000008">
    <property type="protein sequence ID" value="TCS98427.1"/>
    <property type="molecule type" value="Genomic_DNA"/>
</dbReference>
<dbReference type="AlphaFoldDB" id="A0A4V2UW65"/>
<accession>A0A4V2UW65</accession>
<dbReference type="InterPro" id="IPR025392">
    <property type="entry name" value="DUF4124"/>
</dbReference>
<name>A0A4V2UW65_9GAMM</name>
<feature type="signal peptide" evidence="2">
    <location>
        <begin position="1"/>
        <end position="19"/>
    </location>
</feature>
<dbReference type="Proteomes" id="UP000294599">
    <property type="component" value="Unassembled WGS sequence"/>
</dbReference>
<dbReference type="RefSeq" id="WP_164484085.1">
    <property type="nucleotide sequence ID" value="NZ_JBHLWF010000087.1"/>
</dbReference>
<sequence length="194" mass="22052">MRLALLFTLLALLILPATAQSTRVYKWQDEHGNVHYSDRLPSDRTAQNREVLNANGVRINTLDTPQLTPMAAAQRQELLRNAQRDTALAVTFENEDALRRVQDERIAVLRSGLTSARANIERIQASLAQHEGDANAYISEGKSVPAPIRINLERVRQMLAEQEAETAKLEQRYNETLLEHRAEIERYRELAGTR</sequence>
<organism evidence="4 5">
    <name type="scientific">Pseudofulvimonas gallinarii</name>
    <dbReference type="NCBI Taxonomy" id="634155"/>
    <lineage>
        <taxon>Bacteria</taxon>
        <taxon>Pseudomonadati</taxon>
        <taxon>Pseudomonadota</taxon>
        <taxon>Gammaproteobacteria</taxon>
        <taxon>Lysobacterales</taxon>
        <taxon>Rhodanobacteraceae</taxon>
        <taxon>Pseudofulvimonas</taxon>
    </lineage>
</organism>
<proteinExistence type="predicted"/>
<evidence type="ECO:0000313" key="4">
    <source>
        <dbReference type="EMBL" id="TCS98427.1"/>
    </source>
</evidence>
<dbReference type="Pfam" id="PF13511">
    <property type="entry name" value="DUF4124"/>
    <property type="match status" value="1"/>
</dbReference>
<evidence type="ECO:0000313" key="5">
    <source>
        <dbReference type="Proteomes" id="UP000294599"/>
    </source>
</evidence>
<evidence type="ECO:0000256" key="2">
    <source>
        <dbReference type="SAM" id="SignalP"/>
    </source>
</evidence>
<protein>
    <submittedName>
        <fullName evidence="4">Uncharacterized protein DUF4124</fullName>
    </submittedName>
</protein>
<evidence type="ECO:0000256" key="1">
    <source>
        <dbReference type="SAM" id="Coils"/>
    </source>
</evidence>
<evidence type="ECO:0000259" key="3">
    <source>
        <dbReference type="Pfam" id="PF13511"/>
    </source>
</evidence>
<feature type="domain" description="DUF4124" evidence="3">
    <location>
        <begin position="11"/>
        <end position="75"/>
    </location>
</feature>
<keyword evidence="5" id="KW-1185">Reference proteome</keyword>
<feature type="chain" id="PRO_5020718207" evidence="2">
    <location>
        <begin position="20"/>
        <end position="194"/>
    </location>
</feature>
<comment type="caution">
    <text evidence="4">The sequence shown here is derived from an EMBL/GenBank/DDBJ whole genome shotgun (WGS) entry which is preliminary data.</text>
</comment>
<keyword evidence="2" id="KW-0732">Signal</keyword>
<gene>
    <name evidence="4" type="ORF">EDC25_1086</name>
</gene>
<keyword evidence="1" id="KW-0175">Coiled coil</keyword>
<reference evidence="4 5" key="1">
    <citation type="submission" date="2019-03" db="EMBL/GenBank/DDBJ databases">
        <title>Genomic Encyclopedia of Type Strains, Phase IV (KMG-IV): sequencing the most valuable type-strain genomes for metagenomic binning, comparative biology and taxonomic classification.</title>
        <authorList>
            <person name="Goeker M."/>
        </authorList>
    </citation>
    <scope>NUCLEOTIDE SEQUENCE [LARGE SCALE GENOMIC DNA]</scope>
    <source>
        <strain evidence="4 5">DSM 21944</strain>
    </source>
</reference>